<evidence type="ECO:0000313" key="3">
    <source>
        <dbReference type="Proteomes" id="UP000626109"/>
    </source>
</evidence>
<feature type="non-terminal residue" evidence="2">
    <location>
        <position position="217"/>
    </location>
</feature>
<feature type="compositionally biased region" description="Polar residues" evidence="1">
    <location>
        <begin position="1"/>
        <end position="13"/>
    </location>
</feature>
<gene>
    <name evidence="2" type="ORF">PGLA2088_LOCUS44102</name>
</gene>
<name>A0A813LEZ9_POLGL</name>
<protein>
    <submittedName>
        <fullName evidence="2">Uncharacterized protein</fullName>
    </submittedName>
</protein>
<feature type="compositionally biased region" description="Basic and acidic residues" evidence="1">
    <location>
        <begin position="62"/>
        <end position="79"/>
    </location>
</feature>
<sequence length="217" mass="23633">VAGSQAQTASGWRNNDGLIECPLSAREGHDVGRPTTRDGNRPVTQEGGGRWRVGSFDGTRPATRDARPTTRDGRDESRHQQQSPLDGVRPSTRDGARLQQMIDGERRVIGGRATDRGDSLGTRPQTRDAARPLTRGGTPQLRPQEVSIRQVTGRKKRHSSQGASSHAPETLILEDKHSPSPEPLGVLVDWAPVEWAPECLSPCMDADRSLESADLLE</sequence>
<feature type="compositionally biased region" description="Basic and acidic residues" evidence="1">
    <location>
        <begin position="26"/>
        <end position="40"/>
    </location>
</feature>
<feature type="compositionally biased region" description="Basic and acidic residues" evidence="1">
    <location>
        <begin position="103"/>
        <end position="118"/>
    </location>
</feature>
<dbReference type="AlphaFoldDB" id="A0A813LEZ9"/>
<organism evidence="2 3">
    <name type="scientific">Polarella glacialis</name>
    <name type="common">Dinoflagellate</name>
    <dbReference type="NCBI Taxonomy" id="89957"/>
    <lineage>
        <taxon>Eukaryota</taxon>
        <taxon>Sar</taxon>
        <taxon>Alveolata</taxon>
        <taxon>Dinophyceae</taxon>
        <taxon>Suessiales</taxon>
        <taxon>Suessiaceae</taxon>
        <taxon>Polarella</taxon>
    </lineage>
</organism>
<proteinExistence type="predicted"/>
<evidence type="ECO:0000256" key="1">
    <source>
        <dbReference type="SAM" id="MobiDB-lite"/>
    </source>
</evidence>
<evidence type="ECO:0000313" key="2">
    <source>
        <dbReference type="EMBL" id="CAE8725399.1"/>
    </source>
</evidence>
<dbReference type="Proteomes" id="UP000626109">
    <property type="component" value="Unassembled WGS sequence"/>
</dbReference>
<dbReference type="EMBL" id="CAJNNW010035066">
    <property type="protein sequence ID" value="CAE8725399.1"/>
    <property type="molecule type" value="Genomic_DNA"/>
</dbReference>
<reference evidence="2" key="1">
    <citation type="submission" date="2021-02" db="EMBL/GenBank/DDBJ databases">
        <authorList>
            <person name="Dougan E. K."/>
            <person name="Rhodes N."/>
            <person name="Thang M."/>
            <person name="Chan C."/>
        </authorList>
    </citation>
    <scope>NUCLEOTIDE SEQUENCE</scope>
</reference>
<comment type="caution">
    <text evidence="2">The sequence shown here is derived from an EMBL/GenBank/DDBJ whole genome shotgun (WGS) entry which is preliminary data.</text>
</comment>
<accession>A0A813LEZ9</accession>
<feature type="region of interest" description="Disordered" evidence="1">
    <location>
        <begin position="1"/>
        <end position="181"/>
    </location>
</feature>